<keyword evidence="2" id="KW-1185">Reference proteome</keyword>
<dbReference type="GeneID" id="76607173"/>
<dbReference type="STRING" id="252514.A3224_03785"/>
<evidence type="ECO:0000313" key="2">
    <source>
        <dbReference type="Proteomes" id="UP000076077"/>
    </source>
</evidence>
<proteinExistence type="predicted"/>
<dbReference type="PROSITE" id="PS51257">
    <property type="entry name" value="PROKAR_LIPOPROTEIN"/>
    <property type="match status" value="1"/>
</dbReference>
<dbReference type="Proteomes" id="UP000076077">
    <property type="component" value="Chromosome"/>
</dbReference>
<protein>
    <submittedName>
        <fullName evidence="1">Uncharacterized protein</fullName>
    </submittedName>
</protein>
<dbReference type="RefSeq" id="WP_067151709.1">
    <property type="nucleotide sequence ID" value="NZ_CP014864.1"/>
</dbReference>
<dbReference type="KEGG" id="mthd:A3224_03785"/>
<gene>
    <name evidence="1" type="ORF">A3224_03785</name>
</gene>
<reference evidence="2" key="1">
    <citation type="submission" date="2016-03" db="EMBL/GenBank/DDBJ databases">
        <authorList>
            <person name="Lee Y.-S."/>
            <person name="Choi Y.-L."/>
        </authorList>
    </citation>
    <scope>NUCLEOTIDE SEQUENCE [LARGE SCALE GENOMIC DNA]</scope>
    <source>
        <strain evidence="2">DAU221</strain>
    </source>
</reference>
<accession>A0A143HKN1</accession>
<dbReference type="OrthoDB" id="5738156at2"/>
<evidence type="ECO:0000313" key="1">
    <source>
        <dbReference type="EMBL" id="AMX01822.1"/>
    </source>
</evidence>
<dbReference type="AlphaFoldDB" id="A0A143HKN1"/>
<sequence>MKKANWAILPLVLSLGACSSPPAVGDDTPALLAAATPEAREELQRLVSEALGGADVVLSKEVLTRESALIIERNPPQDLRQRPLQGRNLESPEKFRLLLSGGRCWLERAKNGQRWELLKAECVPASG</sequence>
<organism evidence="1 2">
    <name type="scientific">Microbulbifer thermotolerans</name>
    <dbReference type="NCBI Taxonomy" id="252514"/>
    <lineage>
        <taxon>Bacteria</taxon>
        <taxon>Pseudomonadati</taxon>
        <taxon>Pseudomonadota</taxon>
        <taxon>Gammaproteobacteria</taxon>
        <taxon>Cellvibrionales</taxon>
        <taxon>Microbulbiferaceae</taxon>
        <taxon>Microbulbifer</taxon>
    </lineage>
</organism>
<name>A0A143HKN1_MICTH</name>
<dbReference type="EMBL" id="CP014864">
    <property type="protein sequence ID" value="AMX01822.1"/>
    <property type="molecule type" value="Genomic_DNA"/>
</dbReference>